<dbReference type="AlphaFoldDB" id="A0A4R9GM46"/>
<evidence type="ECO:0000259" key="8">
    <source>
        <dbReference type="Pfam" id="PF13480"/>
    </source>
</evidence>
<keyword evidence="6" id="KW-0961">Cell wall biogenesis/degradation</keyword>
<keyword evidence="5" id="KW-0012">Acyltransferase</keyword>
<comment type="similarity">
    <text evidence="1">Belongs to the FemABX family.</text>
</comment>
<dbReference type="PANTHER" id="PTHR36174">
    <property type="entry name" value="LIPID II:GLYCINE GLYCYLTRANSFERASE"/>
    <property type="match status" value="1"/>
</dbReference>
<dbReference type="Pfam" id="PF13480">
    <property type="entry name" value="Acetyltransf_6"/>
    <property type="match status" value="1"/>
</dbReference>
<dbReference type="Gene3D" id="3.40.630.30">
    <property type="match status" value="2"/>
</dbReference>
<dbReference type="PROSITE" id="PS51191">
    <property type="entry name" value="FEMABX"/>
    <property type="match status" value="1"/>
</dbReference>
<dbReference type="Proteomes" id="UP000297855">
    <property type="component" value="Unassembled WGS sequence"/>
</dbReference>
<keyword evidence="4" id="KW-0573">Peptidoglycan synthesis</keyword>
<dbReference type="InterPro" id="IPR050644">
    <property type="entry name" value="PG_Glycine_Bridge_Synth"/>
</dbReference>
<comment type="similarity">
    <text evidence="7">Belongs to the DegT/DnrJ/EryC1 family.</text>
</comment>
<dbReference type="InterPro" id="IPR003447">
    <property type="entry name" value="FEMABX"/>
</dbReference>
<gene>
    <name evidence="9" type="ORF">EHO61_12795</name>
</gene>
<evidence type="ECO:0000256" key="1">
    <source>
        <dbReference type="ARBA" id="ARBA00009943"/>
    </source>
</evidence>
<dbReference type="InterPro" id="IPR015421">
    <property type="entry name" value="PyrdxlP-dep_Trfase_major"/>
</dbReference>
<keyword evidence="2 9" id="KW-0808">Transferase</keyword>
<evidence type="ECO:0000256" key="5">
    <source>
        <dbReference type="ARBA" id="ARBA00023315"/>
    </source>
</evidence>
<organism evidence="9 10">
    <name type="scientific">Leptospira fluminis</name>
    <dbReference type="NCBI Taxonomy" id="2484979"/>
    <lineage>
        <taxon>Bacteria</taxon>
        <taxon>Pseudomonadati</taxon>
        <taxon>Spirochaetota</taxon>
        <taxon>Spirochaetia</taxon>
        <taxon>Leptospirales</taxon>
        <taxon>Leptospiraceae</taxon>
        <taxon>Leptospira</taxon>
    </lineage>
</organism>
<dbReference type="SUPFAM" id="SSF55729">
    <property type="entry name" value="Acyl-CoA N-acyltransferases (Nat)"/>
    <property type="match status" value="2"/>
</dbReference>
<name>A0A4R9GM46_9LEPT</name>
<dbReference type="EMBL" id="RQEV01000012">
    <property type="protein sequence ID" value="TGK17282.1"/>
    <property type="molecule type" value="Genomic_DNA"/>
</dbReference>
<evidence type="ECO:0000256" key="7">
    <source>
        <dbReference type="RuleBase" id="RU004508"/>
    </source>
</evidence>
<dbReference type="InterPro" id="IPR000653">
    <property type="entry name" value="DegT/StrS_aminotransferase"/>
</dbReference>
<keyword evidence="7" id="KW-0663">Pyridoxal phosphate</keyword>
<dbReference type="GO" id="GO:0009252">
    <property type="term" value="P:peptidoglycan biosynthetic process"/>
    <property type="evidence" value="ECO:0007669"/>
    <property type="project" value="UniProtKB-KW"/>
</dbReference>
<feature type="domain" description="BioF2-like acetyltransferase" evidence="8">
    <location>
        <begin position="598"/>
        <end position="719"/>
    </location>
</feature>
<evidence type="ECO:0000313" key="9">
    <source>
        <dbReference type="EMBL" id="TGK17282.1"/>
    </source>
</evidence>
<dbReference type="GO" id="GO:0008360">
    <property type="term" value="P:regulation of cell shape"/>
    <property type="evidence" value="ECO:0007669"/>
    <property type="project" value="UniProtKB-KW"/>
</dbReference>
<dbReference type="GO" id="GO:0016755">
    <property type="term" value="F:aminoacyltransferase activity"/>
    <property type="evidence" value="ECO:0007669"/>
    <property type="project" value="InterPro"/>
</dbReference>
<proteinExistence type="inferred from homology"/>
<dbReference type="InterPro" id="IPR015424">
    <property type="entry name" value="PyrdxlP-dep_Trfase"/>
</dbReference>
<dbReference type="OrthoDB" id="341858at2"/>
<evidence type="ECO:0000313" key="10">
    <source>
        <dbReference type="Proteomes" id="UP000297855"/>
    </source>
</evidence>
<evidence type="ECO:0000256" key="2">
    <source>
        <dbReference type="ARBA" id="ARBA00022679"/>
    </source>
</evidence>
<reference evidence="9" key="1">
    <citation type="journal article" date="2019" name="PLoS Negl. Trop. Dis.">
        <title>Revisiting the worldwide diversity of Leptospira species in the environment.</title>
        <authorList>
            <person name="Vincent A.T."/>
            <person name="Schiettekatte O."/>
            <person name="Bourhy P."/>
            <person name="Veyrier F.J."/>
            <person name="Picardeau M."/>
        </authorList>
    </citation>
    <scope>NUCLEOTIDE SEQUENCE [LARGE SCALE GENOMIC DNA]</scope>
    <source>
        <strain evidence="9">SCS5</strain>
    </source>
</reference>
<dbReference type="SUPFAM" id="SSF53383">
    <property type="entry name" value="PLP-dependent transferases"/>
    <property type="match status" value="1"/>
</dbReference>
<sequence>MGDLSGCDVSERSSESDRRLFGRGSRFDISWKNEEIFKLGRRLNLTIAPLPSFKILFRSLFGFVRKAELAKPWLREGESGIWFSRSAWSLAAIALYRRSLAQKREIIIWLPDYFCNSSLIPLRYLGAEFVFYPVTENREPDFSVCRQWVKEKRMDLFLLAHYFGKPNNATAASELCQGRNAWLIEDAAHLLAPIRGIGEKGDFVLYSPHKHLPIANGAVLVFRNKGPSKLSFSKEEINSIGKLCSDSFAKFGYEKSFTLVWLCKRILQKIGFRSSRRDLSPFLQDISAAGMVSPQVSGLSLRILKRIIPALAEIARTRKRNAIVWNTVLNREESFTEKEFTNSEWIPYLFEKRFANSSDAEKAYAHWNSKNVPVGSWPDLPPEIRDCDAEHLHAIAIRENTLYFPVHQSVRVSEIAEYETREEQNGSNAERTTLLWDQEREKSWENLLKSTDQSNLLQTWSYGEAKKNAEGWNVRRGVFYSRRRFVALVQVLEKRLFGLLTIYRINRGPLFAQGVSEDVRREVFEHISELGSWKKGRLLFMNPELDASGNAFLLLNRYGFSEKSGFPWTSAWIDLTQDAAVLRSRLDGKWRNMLNFSEKAGLTLEVGTGEDETLFRWLIDRYEMLMKEKGFSGIGVPLLILLNEQMRGENSPIIFRAFCEGEAVASICVIPHGLSATYLIGWNGPVGRNLKANQFLLWNAILHLKQRNYDRFDLGGIDSENTRGIAEFKLGLNGKKYELAGEFLKF</sequence>
<accession>A0A4R9GM46</accession>
<dbReference type="PANTHER" id="PTHR36174:SF1">
    <property type="entry name" value="LIPID II:GLYCINE GLYCYLTRANSFERASE"/>
    <property type="match status" value="1"/>
</dbReference>
<evidence type="ECO:0000256" key="4">
    <source>
        <dbReference type="ARBA" id="ARBA00022984"/>
    </source>
</evidence>
<keyword evidence="10" id="KW-1185">Reference proteome</keyword>
<comment type="caution">
    <text evidence="9">The sequence shown here is derived from an EMBL/GenBank/DDBJ whole genome shotgun (WGS) entry which is preliminary data.</text>
</comment>
<dbReference type="Pfam" id="PF01041">
    <property type="entry name" value="DegT_DnrJ_EryC1"/>
    <property type="match status" value="1"/>
</dbReference>
<evidence type="ECO:0000256" key="6">
    <source>
        <dbReference type="ARBA" id="ARBA00023316"/>
    </source>
</evidence>
<protein>
    <submittedName>
        <fullName evidence="9">Peptidoglycan bridge formation glycyltransferase FemA/FemB family protein</fullName>
    </submittedName>
</protein>
<keyword evidence="3" id="KW-0133">Cell shape</keyword>
<dbReference type="InterPro" id="IPR038740">
    <property type="entry name" value="BioF2-like_GNAT_dom"/>
</dbReference>
<evidence type="ECO:0000256" key="3">
    <source>
        <dbReference type="ARBA" id="ARBA00022960"/>
    </source>
</evidence>
<dbReference type="InterPro" id="IPR016181">
    <property type="entry name" value="Acyl_CoA_acyltransferase"/>
</dbReference>
<dbReference type="GO" id="GO:0071555">
    <property type="term" value="P:cell wall organization"/>
    <property type="evidence" value="ECO:0007669"/>
    <property type="project" value="UniProtKB-KW"/>
</dbReference>
<dbReference type="Gene3D" id="3.40.640.10">
    <property type="entry name" value="Type I PLP-dependent aspartate aminotransferase-like (Major domain)"/>
    <property type="match status" value="1"/>
</dbReference>